<dbReference type="InterPro" id="IPR012309">
    <property type="entry name" value="DNA_ligase_ATP-dep_C"/>
</dbReference>
<dbReference type="EC" id="6.5.1.1" evidence="1"/>
<evidence type="ECO:0000313" key="6">
    <source>
        <dbReference type="EMBL" id="PWG03491.1"/>
    </source>
</evidence>
<dbReference type="NCBIfam" id="TIGR02776">
    <property type="entry name" value="NHEJ_ligase_prk"/>
    <property type="match status" value="1"/>
</dbReference>
<evidence type="ECO:0000256" key="1">
    <source>
        <dbReference type="ARBA" id="ARBA00012727"/>
    </source>
</evidence>
<dbReference type="GO" id="GO:0006310">
    <property type="term" value="P:DNA recombination"/>
    <property type="evidence" value="ECO:0007669"/>
    <property type="project" value="InterPro"/>
</dbReference>
<dbReference type="Gene3D" id="3.90.920.10">
    <property type="entry name" value="DNA primase, PRIM domain"/>
    <property type="match status" value="1"/>
</dbReference>
<dbReference type="EMBL" id="QFFF01000001">
    <property type="protein sequence ID" value="PWG03491.1"/>
    <property type="molecule type" value="Genomic_DNA"/>
</dbReference>
<keyword evidence="7" id="KW-1185">Reference proteome</keyword>
<protein>
    <recommendedName>
        <fullName evidence="1">DNA ligase (ATP)</fullName>
        <ecNumber evidence="1">6.5.1.1</ecNumber>
    </recommendedName>
</protein>
<evidence type="ECO:0000256" key="3">
    <source>
        <dbReference type="ARBA" id="ARBA00034003"/>
    </source>
</evidence>
<dbReference type="Proteomes" id="UP000245916">
    <property type="component" value="Unassembled WGS sequence"/>
</dbReference>
<dbReference type="PROSITE" id="PS50160">
    <property type="entry name" value="DNA_LIGASE_A3"/>
    <property type="match status" value="1"/>
</dbReference>
<dbReference type="Gene3D" id="3.30.470.30">
    <property type="entry name" value="DNA ligase/mRNA capping enzyme"/>
    <property type="match status" value="1"/>
</dbReference>
<dbReference type="CDD" id="cd07906">
    <property type="entry name" value="Adenylation_DNA_ligase_LigD_LigC"/>
    <property type="match status" value="1"/>
</dbReference>
<organism evidence="6 7">
    <name type="scientific">Allosphingosinicella humi</name>
    <dbReference type="NCBI Taxonomy" id="2068657"/>
    <lineage>
        <taxon>Bacteria</taxon>
        <taxon>Pseudomonadati</taxon>
        <taxon>Pseudomonadota</taxon>
        <taxon>Alphaproteobacteria</taxon>
        <taxon>Sphingomonadales</taxon>
        <taxon>Sphingomonadaceae</taxon>
        <taxon>Allosphingosinicella</taxon>
    </lineage>
</organism>
<dbReference type="SUPFAM" id="SSF56091">
    <property type="entry name" value="DNA ligase/mRNA capping enzyme, catalytic domain"/>
    <property type="match status" value="1"/>
</dbReference>
<dbReference type="Pfam" id="PF04679">
    <property type="entry name" value="DNA_ligase_A_C"/>
    <property type="match status" value="1"/>
</dbReference>
<dbReference type="PANTHER" id="PTHR42705:SF2">
    <property type="entry name" value="BIFUNCTIONAL NON-HOMOLOGOUS END JOINING PROTEIN LIGD"/>
    <property type="match status" value="1"/>
</dbReference>
<dbReference type="Pfam" id="PF01068">
    <property type="entry name" value="DNA_ligase_A_M"/>
    <property type="match status" value="1"/>
</dbReference>
<feature type="region of interest" description="Disordered" evidence="4">
    <location>
        <begin position="284"/>
        <end position="309"/>
    </location>
</feature>
<evidence type="ECO:0000313" key="7">
    <source>
        <dbReference type="Proteomes" id="UP000245916"/>
    </source>
</evidence>
<evidence type="ECO:0000256" key="4">
    <source>
        <dbReference type="SAM" id="MobiDB-lite"/>
    </source>
</evidence>
<dbReference type="Gene3D" id="2.40.50.140">
    <property type="entry name" value="Nucleic acid-binding proteins"/>
    <property type="match status" value="1"/>
</dbReference>
<name>A0A2U2J5C8_9SPHN</name>
<feature type="domain" description="ATP-dependent DNA ligase family profile" evidence="5">
    <location>
        <begin position="98"/>
        <end position="182"/>
    </location>
</feature>
<dbReference type="InterPro" id="IPR014143">
    <property type="entry name" value="NHEJ_ligase_prk"/>
</dbReference>
<keyword evidence="2 6" id="KW-0436">Ligase</keyword>
<dbReference type="GO" id="GO:0006281">
    <property type="term" value="P:DNA repair"/>
    <property type="evidence" value="ECO:0007669"/>
    <property type="project" value="InterPro"/>
</dbReference>
<reference evidence="6 7" key="1">
    <citation type="submission" date="2018-05" db="EMBL/GenBank/DDBJ databases">
        <title>Genome of Sphingosinicella humi QZX222.</title>
        <authorList>
            <person name="Qiao Z."/>
            <person name="Wang G."/>
        </authorList>
    </citation>
    <scope>NUCLEOTIDE SEQUENCE [LARGE SCALE GENOMIC DNA]</scope>
    <source>
        <strain evidence="6 7">QZX222</strain>
    </source>
</reference>
<dbReference type="Pfam" id="PF21686">
    <property type="entry name" value="LigD_Prim-Pol"/>
    <property type="match status" value="1"/>
</dbReference>
<dbReference type="NCBIfam" id="TIGR02778">
    <property type="entry name" value="ligD_pol"/>
    <property type="match status" value="1"/>
</dbReference>
<accession>A0A2U2J5C8</accession>
<dbReference type="InterPro" id="IPR052171">
    <property type="entry name" value="NHEJ_LigD"/>
</dbReference>
<dbReference type="PANTHER" id="PTHR42705">
    <property type="entry name" value="BIFUNCTIONAL NON-HOMOLOGOUS END JOINING PROTEIN LIGD"/>
    <property type="match status" value="1"/>
</dbReference>
<evidence type="ECO:0000259" key="5">
    <source>
        <dbReference type="PROSITE" id="PS50160"/>
    </source>
</evidence>
<evidence type="ECO:0000256" key="2">
    <source>
        <dbReference type="ARBA" id="ARBA00022598"/>
    </source>
</evidence>
<comment type="caution">
    <text evidence="6">The sequence shown here is derived from an EMBL/GenBank/DDBJ whole genome shotgun (WGS) entry which is preliminary data.</text>
</comment>
<dbReference type="InterPro" id="IPR012310">
    <property type="entry name" value="DNA_ligase_ATP-dep_cent"/>
</dbReference>
<dbReference type="InterPro" id="IPR014145">
    <property type="entry name" value="LigD_pol_dom"/>
</dbReference>
<dbReference type="GO" id="GO:0003910">
    <property type="term" value="F:DNA ligase (ATP) activity"/>
    <property type="evidence" value="ECO:0007669"/>
    <property type="project" value="UniProtKB-EC"/>
</dbReference>
<proteinExistence type="predicted"/>
<dbReference type="GO" id="GO:0005524">
    <property type="term" value="F:ATP binding"/>
    <property type="evidence" value="ECO:0007669"/>
    <property type="project" value="InterPro"/>
</dbReference>
<gene>
    <name evidence="6" type="primary">ligD</name>
    <name evidence="6" type="ORF">DF286_11880</name>
</gene>
<dbReference type="InterPro" id="IPR012340">
    <property type="entry name" value="NA-bd_OB-fold"/>
</dbReference>
<comment type="catalytic activity">
    <reaction evidence="3">
        <text>ATP + (deoxyribonucleotide)n-3'-hydroxyl + 5'-phospho-(deoxyribonucleotide)m = (deoxyribonucleotide)n+m + AMP + diphosphate.</text>
        <dbReference type="EC" id="6.5.1.1"/>
    </reaction>
</comment>
<sequence length="585" mass="66118">MRPALVDSPPEGDGWLHELKYDGYRTEIIVAGDQSRAFTRTGLDWTSQYAHLVNALAELDCETAILDGEVILQGANGIPDFHGLRRELAKRRPRGLIFMAFDLLHLDGQDLRREPVEERRAKLRDLIGENTPGQPFQFSDHVIGGGSEFFAAAERMGLEGIVSKKLGSRYRSGPAKTWLKSKSFTESEFVVIGTSKGDLAPVALLARETEDHRLEYAGAAMVTFSEADRERFWRANERLKTDRPALHMDPRPETSWLKPEMRVRVRHLQGEEMLRHATVKSILRLPAEPSRSAQKKRTGGPSKEPGYHVEHGAVPDLSALLAYYREVGPLMLPHLCNRPLNLFRCHGRYCFFQRNRNHPPTEHPFDEPIHKIPVLQKNGRTEDYLFIDSLEGLLACVEAGAVEFHAWGSRVPDYERPDRIAFDLDPGEGVTFSQVRNTAFQLRRSLEAIGLKSWPLLTGGKGIHVVVPFAAEQGWNEVRAFAKSFCVALAEAAPDRFTVALPLAKRRGRIFLDYLRNQRTHTAIMPYSLRARPGSPVAAPITWDELERVETPQHYLMKDAQHLAKRAEKGSLFGRSMIDQRLPLL</sequence>
<dbReference type="AlphaFoldDB" id="A0A2U2J5C8"/>
<dbReference type="Gene3D" id="3.30.1490.70">
    <property type="match status" value="1"/>
</dbReference>